<feature type="compositionally biased region" description="Low complexity" evidence="1">
    <location>
        <begin position="595"/>
        <end position="609"/>
    </location>
</feature>
<feature type="compositionally biased region" description="Low complexity" evidence="1">
    <location>
        <begin position="75"/>
        <end position="86"/>
    </location>
</feature>
<feature type="compositionally biased region" description="Basic and acidic residues" evidence="1">
    <location>
        <begin position="297"/>
        <end position="312"/>
    </location>
</feature>
<name>A0A9W7LD66_9STRA</name>
<feature type="compositionally biased region" description="Acidic residues" evidence="1">
    <location>
        <begin position="823"/>
        <end position="842"/>
    </location>
</feature>
<feature type="region of interest" description="Disordered" evidence="1">
    <location>
        <begin position="416"/>
        <end position="542"/>
    </location>
</feature>
<feature type="region of interest" description="Disordered" evidence="1">
    <location>
        <begin position="49"/>
        <end position="86"/>
    </location>
</feature>
<feature type="compositionally biased region" description="Polar residues" evidence="1">
    <location>
        <begin position="434"/>
        <end position="457"/>
    </location>
</feature>
<protein>
    <submittedName>
        <fullName evidence="2">Uncharacterized protein</fullName>
    </submittedName>
</protein>
<gene>
    <name evidence="2" type="ORF">TrCOL_g1459</name>
</gene>
<organism evidence="2 3">
    <name type="scientific">Triparma columacea</name>
    <dbReference type="NCBI Taxonomy" id="722753"/>
    <lineage>
        <taxon>Eukaryota</taxon>
        <taxon>Sar</taxon>
        <taxon>Stramenopiles</taxon>
        <taxon>Ochrophyta</taxon>
        <taxon>Bolidophyceae</taxon>
        <taxon>Parmales</taxon>
        <taxon>Triparmaceae</taxon>
        <taxon>Triparma</taxon>
    </lineage>
</organism>
<evidence type="ECO:0000313" key="3">
    <source>
        <dbReference type="Proteomes" id="UP001165065"/>
    </source>
</evidence>
<feature type="compositionally biased region" description="Acidic residues" evidence="1">
    <location>
        <begin position="1057"/>
        <end position="1073"/>
    </location>
</feature>
<feature type="compositionally biased region" description="Low complexity" evidence="1">
    <location>
        <begin position="493"/>
        <end position="503"/>
    </location>
</feature>
<dbReference type="Proteomes" id="UP001165065">
    <property type="component" value="Unassembled WGS sequence"/>
</dbReference>
<feature type="region of interest" description="Disordered" evidence="1">
    <location>
        <begin position="768"/>
        <end position="848"/>
    </location>
</feature>
<dbReference type="AlphaFoldDB" id="A0A9W7LD66"/>
<dbReference type="EMBL" id="BRYA01000287">
    <property type="protein sequence ID" value="GMI46209.1"/>
    <property type="molecule type" value="Genomic_DNA"/>
</dbReference>
<feature type="region of interest" description="Disordered" evidence="1">
    <location>
        <begin position="1"/>
        <end position="26"/>
    </location>
</feature>
<keyword evidence="3" id="KW-1185">Reference proteome</keyword>
<comment type="caution">
    <text evidence="2">The sequence shown here is derived from an EMBL/GenBank/DDBJ whole genome shotgun (WGS) entry which is preliminary data.</text>
</comment>
<feature type="compositionally biased region" description="Basic and acidic residues" evidence="1">
    <location>
        <begin position="790"/>
        <end position="800"/>
    </location>
</feature>
<feature type="region of interest" description="Disordered" evidence="1">
    <location>
        <begin position="297"/>
        <end position="330"/>
    </location>
</feature>
<proteinExistence type="predicted"/>
<feature type="region of interest" description="Disordered" evidence="1">
    <location>
        <begin position="1051"/>
        <end position="1073"/>
    </location>
</feature>
<evidence type="ECO:0000256" key="1">
    <source>
        <dbReference type="SAM" id="MobiDB-lite"/>
    </source>
</evidence>
<feature type="region of interest" description="Disordered" evidence="1">
    <location>
        <begin position="972"/>
        <end position="994"/>
    </location>
</feature>
<feature type="region of interest" description="Disordered" evidence="1">
    <location>
        <begin position="585"/>
        <end position="612"/>
    </location>
</feature>
<reference evidence="3" key="1">
    <citation type="journal article" date="2023" name="Commun. Biol.">
        <title>Genome analysis of Parmales, the sister group of diatoms, reveals the evolutionary specialization of diatoms from phago-mixotrophs to photoautotrophs.</title>
        <authorList>
            <person name="Ban H."/>
            <person name="Sato S."/>
            <person name="Yoshikawa S."/>
            <person name="Yamada K."/>
            <person name="Nakamura Y."/>
            <person name="Ichinomiya M."/>
            <person name="Sato N."/>
            <person name="Blanc-Mathieu R."/>
            <person name="Endo H."/>
            <person name="Kuwata A."/>
            <person name="Ogata H."/>
        </authorList>
    </citation>
    <scope>NUCLEOTIDE SEQUENCE [LARGE SCALE GENOMIC DNA]</scope>
</reference>
<dbReference type="OrthoDB" id="10464353at2759"/>
<feature type="compositionally biased region" description="Basic residues" evidence="1">
    <location>
        <begin position="417"/>
        <end position="429"/>
    </location>
</feature>
<feature type="compositionally biased region" description="Acidic residues" evidence="1">
    <location>
        <begin position="801"/>
        <end position="816"/>
    </location>
</feature>
<feature type="compositionally biased region" description="Basic residues" evidence="1">
    <location>
        <begin position="768"/>
        <end position="780"/>
    </location>
</feature>
<sequence length="1117" mass="119817">MSSNENFPVTADEKAQDTANNDGMDVDREVIVNSAEVVDLGSTIESVSSAADVLAVPSETGHEGEKVEQPPQAKAPSSEEPLSSAAPLAVPLPLPEASLSPPFVPIPSKIAPYNPPSTSLPGQTRLFLSQLRYFSALFAAKINGLEPPKEKCPTQVEAGVIGVDTTSVKEVESYNSSGLGRQFLQLRHSVLTSLYATELYDEEEELDWCNKEKFTMHLKTMGKKGKSANKVFQLGSVDPTRGEIMVTNLMDKCKDKFEKPIEGIKGVVEISEEEKKDLRVVFGSLVGIGGIMEVPEGRKRSKSKEMVDDKGGNNESAAKQPNQDEKGSDAQPWFGYSISPSYMHAEALAQLRLYTSMLRVIPVHTPGVLACIAEKIVQYCLSRFPGRKDYAFPISVAAMKVGDGLREAEAEVEVQRKKVGGKKGGKKGAAKQVATVQSAGKSSGAQAEKSAQPSSFVTAIASPPEGAQLPPTSPHSGKVVVANPPPTKPLNFSSSPSSTTPMSVDAPVAEATTSSAPTEDAAAMDTTPCPQASAGEKDDAKISTHSLSAVPPAEAASEKPTNLAVATANAPANAPAGALALVTTPTPAPAPVPTPASTTASTPALANTPDPASVPEISATVATAAKSPTIKAKAKASPKSPPSAHPSVTVAQLNDAVDRMLNEKFVATDESWSAMIDYPDKLKELDKVSMELVRAKVGEHLLLKELVKRTGREKRTFAGVWSRAVIKAVGRIGVNGLQEECESINKIDTSDVVEGLALLEKSKKRKLNKMKRMKRMKKRRKGEEVEDEEKEGKGEEKERGEGEEDEGEGEEEEDEEKTGGTSSDDEDNEYDEDEEEGEEEEDIRQKVKVNLTSPYSVVRDKGGNWEDPSRPSLGYTPGMGAGDLLAKAKQNLDLAKGLMLHPVVSHQNTPMFGGQAMGSPRALNKKRKNSTLFNQLGMDTDKWGAAGKTGKGMVANDFHTIAPLPTTNIPYYGKGRANKRSRGSGKDEDDEEMEAVEHAESFTSSIQWGDIASQFTSVDAQDVGEVEFAGEKNIIKGKSQLLAPTFRSIAGTKDDPEGFEEGNQEEGDFEDLSDEAVLKRHNEVLERMKAKIDAIREARLLKQRANQQAAAAGYKKM</sequence>
<evidence type="ECO:0000313" key="2">
    <source>
        <dbReference type="EMBL" id="GMI46209.1"/>
    </source>
</evidence>
<accession>A0A9W7LD66</accession>